<keyword evidence="6" id="KW-0395">Inflammatory response</keyword>
<name>G8XTI8_SCMVC</name>
<keyword evidence="3" id="KW-0964">Secreted</keyword>
<dbReference type="RefSeq" id="YP_004936092.1">
    <property type="nucleotide sequence ID" value="NC_012783.2"/>
</dbReference>
<evidence type="ECO:0000313" key="9">
    <source>
        <dbReference type="Proteomes" id="UP000116555"/>
    </source>
</evidence>
<gene>
    <name evidence="8" type="primary">UL146D</name>
</gene>
<dbReference type="InterPro" id="IPR001089">
    <property type="entry name" value="Chemokine_CXC"/>
</dbReference>
<evidence type="ECO:0000256" key="6">
    <source>
        <dbReference type="ARBA" id="ARBA00023198"/>
    </source>
</evidence>
<proteinExistence type="inferred from homology"/>
<evidence type="ECO:0000256" key="4">
    <source>
        <dbReference type="ARBA" id="ARBA00023030"/>
    </source>
</evidence>
<organismHost>
    <name type="scientific">Macaca</name>
    <name type="common">macaques</name>
    <dbReference type="NCBI Taxonomy" id="9539"/>
</organismHost>
<dbReference type="GO" id="GO:0006952">
    <property type="term" value="P:defense response"/>
    <property type="evidence" value="ECO:0007669"/>
    <property type="project" value="InterPro"/>
</dbReference>
<dbReference type="GO" id="GO:0005576">
    <property type="term" value="C:extracellular region"/>
    <property type="evidence" value="ECO:0007669"/>
    <property type="project" value="UniProtKB-SubCell"/>
</dbReference>
<evidence type="ECO:0000256" key="2">
    <source>
        <dbReference type="ARBA" id="ARBA00010665"/>
    </source>
</evidence>
<dbReference type="SUPFAM" id="SSF54117">
    <property type="entry name" value="Interleukin 8-like chemokines"/>
    <property type="match status" value="1"/>
</dbReference>
<comment type="similarity">
    <text evidence="2">Belongs to the intercrine alpha (chemokine CxC) family.</text>
</comment>
<dbReference type="GO" id="GO:0008009">
    <property type="term" value="F:chemokine activity"/>
    <property type="evidence" value="ECO:0007669"/>
    <property type="project" value="InterPro"/>
</dbReference>
<dbReference type="PRINTS" id="PR00436">
    <property type="entry name" value="INTERLEUKIN8"/>
</dbReference>
<dbReference type="SMART" id="SM00199">
    <property type="entry name" value="SCY"/>
    <property type="match status" value="1"/>
</dbReference>
<dbReference type="InterPro" id="IPR033899">
    <property type="entry name" value="CXC_Chemokine_domain"/>
</dbReference>
<comment type="subcellular location">
    <subcellularLocation>
        <location evidence="1">Secreted</location>
    </subcellularLocation>
</comment>
<evidence type="ECO:0000313" key="8">
    <source>
        <dbReference type="EMBL" id="AEV80480.1"/>
    </source>
</evidence>
<dbReference type="GO" id="GO:0008083">
    <property type="term" value="F:growth factor activity"/>
    <property type="evidence" value="ECO:0007669"/>
    <property type="project" value="UniProtKB-KW"/>
</dbReference>
<dbReference type="OrthoDB" id="41371at10239"/>
<accession>G8XTI8</accession>
<dbReference type="Proteomes" id="UP000116555">
    <property type="component" value="Segment"/>
</dbReference>
<sequence length="91" mass="9976">MKALYNPRFIGVALLLMSLIAYSECVHELHCECPNTRSGIYPGHIKTVLVKKPGVNCPVTEVIATLKNGQKVCLDPDAPMVKNKILTKVSI</sequence>
<reference evidence="8 9" key="1">
    <citation type="submission" date="2011-12" db="EMBL/GenBank/DDBJ databases">
        <title>Comparative genomics of primate cytomegaloviruses.</title>
        <authorList>
            <person name="Davison A.J."/>
            <person name="Holton M."/>
            <person name="Dolan A."/>
            <person name="Dargan D.J."/>
            <person name="Gatherer D."/>
            <person name="Hayward G.S."/>
        </authorList>
    </citation>
    <scope>NUCLEOTIDE SEQUENCE [LARGE SCALE GENOMIC DNA]</scope>
    <source>
        <strain evidence="8">2715</strain>
    </source>
</reference>
<dbReference type="PANTHER" id="PTHR12015">
    <property type="entry name" value="SMALL INDUCIBLE CYTOKINE A"/>
    <property type="match status" value="1"/>
</dbReference>
<dbReference type="InterPro" id="IPR036048">
    <property type="entry name" value="Interleukin_8-like_sf"/>
</dbReference>
<dbReference type="GeneID" id="25026530"/>
<protein>
    <submittedName>
        <fullName evidence="8">Chemokine vCXCL7</fullName>
    </submittedName>
</protein>
<evidence type="ECO:0000259" key="7">
    <source>
        <dbReference type="SMART" id="SM00199"/>
    </source>
</evidence>
<organism evidence="8 9">
    <name type="scientific">Simian cytomegalovirus (strain Colburn)</name>
    <dbReference type="NCBI Taxonomy" id="50292"/>
    <lineage>
        <taxon>Viruses</taxon>
        <taxon>Duplodnaviria</taxon>
        <taxon>Heunggongvirae</taxon>
        <taxon>Peploviricota</taxon>
        <taxon>Herviviricetes</taxon>
        <taxon>Herpesvirales</taxon>
        <taxon>Orthoherpesviridae</taxon>
        <taxon>Betaherpesvirinae</taxon>
        <taxon>Cytomegalovirus</taxon>
        <taxon>Cytomegalovirus cercopithecinebeta5</taxon>
    </lineage>
</organism>
<evidence type="ECO:0000256" key="5">
    <source>
        <dbReference type="ARBA" id="ARBA00023157"/>
    </source>
</evidence>
<evidence type="ECO:0000256" key="1">
    <source>
        <dbReference type="ARBA" id="ARBA00004613"/>
    </source>
</evidence>
<dbReference type="EMBL" id="FJ483968">
    <property type="protein sequence ID" value="AEV80480.1"/>
    <property type="molecule type" value="Genomic_DNA"/>
</dbReference>
<dbReference type="InterPro" id="IPR001811">
    <property type="entry name" value="Chemokine_IL8-like_dom"/>
</dbReference>
<dbReference type="PRINTS" id="PR00437">
    <property type="entry name" value="SMALLCYTKCXC"/>
</dbReference>
<dbReference type="PANTHER" id="PTHR12015:SF192">
    <property type="entry name" value="GROWTH-REGULATED ALPHA PROTEIN"/>
    <property type="match status" value="1"/>
</dbReference>
<dbReference type="InterPro" id="IPR039809">
    <property type="entry name" value="Chemokine_b/g/d"/>
</dbReference>
<keyword evidence="4" id="KW-0339">Growth factor</keyword>
<dbReference type="GO" id="GO:0006955">
    <property type="term" value="P:immune response"/>
    <property type="evidence" value="ECO:0007669"/>
    <property type="project" value="InterPro"/>
</dbReference>
<dbReference type="FunFam" id="2.40.50.40:FF:000004">
    <property type="entry name" value="C-X-C motif chemokine"/>
    <property type="match status" value="1"/>
</dbReference>
<dbReference type="Gene3D" id="2.40.50.40">
    <property type="match status" value="1"/>
</dbReference>
<dbReference type="CDD" id="cd00273">
    <property type="entry name" value="Chemokine_CXC"/>
    <property type="match status" value="1"/>
</dbReference>
<keyword evidence="9" id="KW-1185">Reference proteome</keyword>
<evidence type="ECO:0000256" key="3">
    <source>
        <dbReference type="ARBA" id="ARBA00022525"/>
    </source>
</evidence>
<keyword evidence="5" id="KW-1015">Disulfide bond</keyword>
<dbReference type="KEGG" id="vg:25026530"/>
<feature type="domain" description="Chemokine interleukin-8-like" evidence="7">
    <location>
        <begin position="28"/>
        <end position="88"/>
    </location>
</feature>
<dbReference type="Pfam" id="PF00048">
    <property type="entry name" value="IL8"/>
    <property type="match status" value="1"/>
</dbReference>